<evidence type="ECO:0000256" key="1">
    <source>
        <dbReference type="SAM" id="MobiDB-lite"/>
    </source>
</evidence>
<evidence type="ECO:0000313" key="2">
    <source>
        <dbReference type="EMBL" id="MBB6349981.1"/>
    </source>
</evidence>
<feature type="compositionally biased region" description="Low complexity" evidence="1">
    <location>
        <begin position="105"/>
        <end position="117"/>
    </location>
</feature>
<comment type="caution">
    <text evidence="2">The sequence shown here is derived from an EMBL/GenBank/DDBJ whole genome shotgun (WGS) entry which is preliminary data.</text>
</comment>
<gene>
    <name evidence="2" type="ORF">FHU36_006553</name>
</gene>
<dbReference type="EMBL" id="JACHJB010000003">
    <property type="protein sequence ID" value="MBB6349981.1"/>
    <property type="molecule type" value="Genomic_DNA"/>
</dbReference>
<reference evidence="2 3" key="1">
    <citation type="submission" date="2020-08" db="EMBL/GenBank/DDBJ databases">
        <title>Sequencing the genomes of 1000 actinobacteria strains.</title>
        <authorList>
            <person name="Klenk H.-P."/>
        </authorList>
    </citation>
    <scope>NUCLEOTIDE SEQUENCE [LARGE SCALE GENOMIC DNA]</scope>
    <source>
        <strain evidence="2 3">DSM 45913</strain>
    </source>
</reference>
<evidence type="ECO:0000313" key="3">
    <source>
        <dbReference type="Proteomes" id="UP000583800"/>
    </source>
</evidence>
<dbReference type="AlphaFoldDB" id="A0A7X0C9B1"/>
<dbReference type="RefSeq" id="WP_185087847.1">
    <property type="nucleotide sequence ID" value="NZ_JACHJB010000003.1"/>
</dbReference>
<accession>A0A7X0C9B1</accession>
<proteinExistence type="predicted"/>
<protein>
    <submittedName>
        <fullName evidence="2">Uncharacterized protein</fullName>
    </submittedName>
</protein>
<name>A0A7X0C9B1_9ACTN</name>
<sequence length="135" mass="14978">MADQVWMEEMRQVLDEVFRDRDRVAVRDVYSCASEHIHLTADMLAHLNAVPEGAYTRQEIAGEINRVIRGRGEQDTLGLLESPAPIEAVEDTAEAERAVLDDTPLEALNPTPATPAEEAPEFREAGPPASENQER</sequence>
<organism evidence="2 3">
    <name type="scientific">Nonomuraea muscovyensis</name>
    <dbReference type="NCBI Taxonomy" id="1124761"/>
    <lineage>
        <taxon>Bacteria</taxon>
        <taxon>Bacillati</taxon>
        <taxon>Actinomycetota</taxon>
        <taxon>Actinomycetes</taxon>
        <taxon>Streptosporangiales</taxon>
        <taxon>Streptosporangiaceae</taxon>
        <taxon>Nonomuraea</taxon>
    </lineage>
</organism>
<keyword evidence="3" id="KW-1185">Reference proteome</keyword>
<dbReference type="Proteomes" id="UP000583800">
    <property type="component" value="Unassembled WGS sequence"/>
</dbReference>
<feature type="region of interest" description="Disordered" evidence="1">
    <location>
        <begin position="101"/>
        <end position="135"/>
    </location>
</feature>